<dbReference type="EMBL" id="GFPF01003189">
    <property type="protein sequence ID" value="MAA14335.1"/>
    <property type="molecule type" value="Transcribed_RNA"/>
</dbReference>
<protein>
    <recommendedName>
        <fullName evidence="3">8.9 kDa family member</fullName>
    </recommendedName>
</protein>
<name>A0A224YBQ2_9ACAR</name>
<dbReference type="AlphaFoldDB" id="A0A224YBQ2"/>
<evidence type="ECO:0000313" key="2">
    <source>
        <dbReference type="EMBL" id="MAA14335.1"/>
    </source>
</evidence>
<feature type="signal peptide" evidence="1">
    <location>
        <begin position="1"/>
        <end position="22"/>
    </location>
</feature>
<accession>A0A224YBQ2</accession>
<proteinExistence type="predicted"/>
<keyword evidence="1" id="KW-0732">Signal</keyword>
<evidence type="ECO:0008006" key="3">
    <source>
        <dbReference type="Google" id="ProtNLM"/>
    </source>
</evidence>
<organism evidence="2">
    <name type="scientific">Rhipicephalus zambeziensis</name>
    <dbReference type="NCBI Taxonomy" id="60191"/>
    <lineage>
        <taxon>Eukaryota</taxon>
        <taxon>Metazoa</taxon>
        <taxon>Ecdysozoa</taxon>
        <taxon>Arthropoda</taxon>
        <taxon>Chelicerata</taxon>
        <taxon>Arachnida</taxon>
        <taxon>Acari</taxon>
        <taxon>Parasitiformes</taxon>
        <taxon>Ixodida</taxon>
        <taxon>Ixodoidea</taxon>
        <taxon>Ixodidae</taxon>
        <taxon>Rhipicephalinae</taxon>
        <taxon>Rhipicephalus</taxon>
        <taxon>Rhipicephalus</taxon>
    </lineage>
</organism>
<evidence type="ECO:0000256" key="1">
    <source>
        <dbReference type="SAM" id="SignalP"/>
    </source>
</evidence>
<feature type="chain" id="PRO_5012126692" description="8.9 kDa family member" evidence="1">
    <location>
        <begin position="23"/>
        <end position="110"/>
    </location>
</feature>
<reference evidence="2" key="1">
    <citation type="journal article" date="2017" name="Parasit. Vectors">
        <title>Sialotranscriptomics of Rhipicephalus zambeziensis reveals intricate expression profiles of secretory proteins and suggests tight temporal transcriptional regulation during blood-feeding.</title>
        <authorList>
            <person name="de Castro M.H."/>
            <person name="de Klerk D."/>
            <person name="Pienaar R."/>
            <person name="Rees D.J.G."/>
            <person name="Mans B.J."/>
        </authorList>
    </citation>
    <scope>NUCLEOTIDE SEQUENCE</scope>
    <source>
        <tissue evidence="2">Salivary glands</tissue>
    </source>
</reference>
<sequence length="110" mass="12222">MMTMQHFMVYCTLLCVVPIVTCSIKSVRNRNLCPTTPTARCHPRGKLTCLYHEGSLVAVSCEKYARCGGAWRKMCRLPLIPSCQSRPTECVCTCVPTMVVRPKGATQPRG</sequence>